<dbReference type="GO" id="GO:0060271">
    <property type="term" value="P:cilium assembly"/>
    <property type="evidence" value="ECO:0007669"/>
    <property type="project" value="TreeGrafter"/>
</dbReference>
<keyword evidence="3" id="KW-0963">Cytoplasm</keyword>
<evidence type="ECO:0000256" key="3">
    <source>
        <dbReference type="ARBA" id="ARBA00022490"/>
    </source>
</evidence>
<dbReference type="GO" id="GO:0005737">
    <property type="term" value="C:cytoplasm"/>
    <property type="evidence" value="ECO:0007669"/>
    <property type="project" value="UniProtKB-SubCell"/>
</dbReference>
<dbReference type="OrthoDB" id="10060824at2759"/>
<evidence type="ECO:0000256" key="5">
    <source>
        <dbReference type="ARBA" id="ARBA00023273"/>
    </source>
</evidence>
<name>A0A8S3Z118_9EUPU</name>
<gene>
    <name evidence="7" type="ORF">CUNI_LOCUS5894</name>
</gene>
<dbReference type="Pfam" id="PF22544">
    <property type="entry name" value="HYDIN_VesB_CFA65-like_Ig"/>
    <property type="match status" value="2"/>
</dbReference>
<protein>
    <recommendedName>
        <fullName evidence="6">HYDIN/VesB/CFA65-like Ig-like domain-containing protein</fullName>
    </recommendedName>
</protein>
<evidence type="ECO:0000259" key="6">
    <source>
        <dbReference type="Pfam" id="PF22544"/>
    </source>
</evidence>
<dbReference type="InterPro" id="IPR013783">
    <property type="entry name" value="Ig-like_fold"/>
</dbReference>
<reference evidence="7" key="1">
    <citation type="submission" date="2021-04" db="EMBL/GenBank/DDBJ databases">
        <authorList>
            <consortium name="Molecular Ecology Group"/>
        </authorList>
    </citation>
    <scope>NUCLEOTIDE SEQUENCE</scope>
</reference>
<evidence type="ECO:0000256" key="1">
    <source>
        <dbReference type="ARBA" id="ARBA00004138"/>
    </source>
</evidence>
<organism evidence="7 8">
    <name type="scientific">Candidula unifasciata</name>
    <dbReference type="NCBI Taxonomy" id="100452"/>
    <lineage>
        <taxon>Eukaryota</taxon>
        <taxon>Metazoa</taxon>
        <taxon>Spiralia</taxon>
        <taxon>Lophotrochozoa</taxon>
        <taxon>Mollusca</taxon>
        <taxon>Gastropoda</taxon>
        <taxon>Heterobranchia</taxon>
        <taxon>Euthyneura</taxon>
        <taxon>Panpulmonata</taxon>
        <taxon>Eupulmonata</taxon>
        <taxon>Stylommatophora</taxon>
        <taxon>Helicina</taxon>
        <taxon>Helicoidea</taxon>
        <taxon>Geomitridae</taxon>
        <taxon>Candidula</taxon>
    </lineage>
</organism>
<comment type="subcellular location">
    <subcellularLocation>
        <location evidence="1">Cell projection</location>
        <location evidence="1">Cilium</location>
    </subcellularLocation>
    <subcellularLocation>
        <location evidence="2">Cytoplasm</location>
    </subcellularLocation>
</comment>
<evidence type="ECO:0000313" key="7">
    <source>
        <dbReference type="EMBL" id="CAG5120336.1"/>
    </source>
</evidence>
<dbReference type="EMBL" id="CAJHNH020000879">
    <property type="protein sequence ID" value="CAG5120336.1"/>
    <property type="molecule type" value="Genomic_DNA"/>
</dbReference>
<feature type="domain" description="HYDIN/VesB/CFA65-like Ig-like" evidence="6">
    <location>
        <begin position="662"/>
        <end position="753"/>
    </location>
</feature>
<keyword evidence="8" id="KW-1185">Reference proteome</keyword>
<dbReference type="Proteomes" id="UP000678393">
    <property type="component" value="Unassembled WGS sequence"/>
</dbReference>
<accession>A0A8S3Z118</accession>
<keyword evidence="4" id="KW-0969">Cilium</keyword>
<sequence>GVDLTKTVSAALADEGEDEKQGHINEVTSLITVIPNQGILIPHQKTPVYFRFSPRWYSSKQGWKTQTCPPPRKDFALFVKLQVVGSSSGYVDSHEAEIHSGKTRISEGMYVEVALTGTALPVLMNIAPSTKLDFGECPVGQHADILCTVKNESNILPILFEFRRIAHFNAYPSCGKILPGQTQDVIFSFAPKQIGTFKPEQFLDVLGQITDRMNPLISMTQVIYSLPMKLSGCSHPITTVPKAKFNPGITPYITNEVGMFVDTAFKDLKDVNLRNALAGSTKTKLHLLKMAFPNDRACSVRPSNPKERYKSLFTHSERYHYVDPDYAFDDLEMEKRLKHRSGYLQLIHQSRERRWEQRQSKEFKKTNNSIDIGIKSAAGILPKKLTQAEILPDIRSDLPPNMEWKILSTKELAQSEKEVISKPICDGLHAIPTTLTEKNDCAKWLNPQELYQVIVGPPVIDFGQVCVRSICQKEVKIINNLSQFIHIVAEIDCLELRQSSPLSQVVPPQSKAVIPIIFESSTKETFQRSVVYTINGFYKHYIIVLAEVVPVALELSAGKICLKPSPGMPAEAGFRGVITLQNKLNYQAEFTWSPDLGEKGTAFSIRPASGVVDANTDLDCEVVWHASYMAPEEGSFTLFISGGESRKLYCTAEVANTNIFFLDQRINFGTAPVNLTTVISSRLHNSGSHHGYFYVIDPNPLPNLIVSPISGVVPVGGSTEIHVALTPDSIMKFDTKILVAIRGGKTLELRVAGSVESPNVNIGVPSFNFGGVYCGSSATIPFDLENKAHSKCRFEVDLTKYQDFSITFPGCQTQDDLNFQLLNPGKASVTLDPQEVIQGEITFTPKQVAAYDFILLVTVNNLEDHGMAEPQVKSSISSHSTVQHVVSPKSTSPTAVISRKHVIATAMRQPLQLQTNRLEFILPSDFKEKSAHLKAGVTK</sequence>
<evidence type="ECO:0000313" key="8">
    <source>
        <dbReference type="Proteomes" id="UP000678393"/>
    </source>
</evidence>
<dbReference type="PANTHER" id="PTHR45912">
    <property type="entry name" value="CILIA- AND FLAGELLA-ASSOCIATED PROTEIN 47"/>
    <property type="match status" value="1"/>
</dbReference>
<dbReference type="InterPro" id="IPR053879">
    <property type="entry name" value="HYDIN_VesB_CFA65-like_Ig"/>
</dbReference>
<evidence type="ECO:0000256" key="4">
    <source>
        <dbReference type="ARBA" id="ARBA00023069"/>
    </source>
</evidence>
<comment type="caution">
    <text evidence="7">The sequence shown here is derived from an EMBL/GenBank/DDBJ whole genome shotgun (WGS) entry which is preliminary data.</text>
</comment>
<feature type="non-terminal residue" evidence="7">
    <location>
        <position position="1"/>
    </location>
</feature>
<proteinExistence type="predicted"/>
<dbReference type="Gene3D" id="2.60.40.10">
    <property type="entry name" value="Immunoglobulins"/>
    <property type="match status" value="5"/>
</dbReference>
<dbReference type="AlphaFoldDB" id="A0A8S3Z118"/>
<feature type="non-terminal residue" evidence="7">
    <location>
        <position position="939"/>
    </location>
</feature>
<feature type="domain" description="HYDIN/VesB/CFA65-like Ig-like" evidence="6">
    <location>
        <begin position="130"/>
        <end position="199"/>
    </location>
</feature>
<keyword evidence="5" id="KW-0966">Cell projection</keyword>
<dbReference type="PANTHER" id="PTHR45912:SF3">
    <property type="entry name" value="CILIA- AND FLAGELLA-ASSOCIATED PROTEIN 47"/>
    <property type="match status" value="1"/>
</dbReference>
<evidence type="ECO:0000256" key="2">
    <source>
        <dbReference type="ARBA" id="ARBA00004496"/>
    </source>
</evidence>
<dbReference type="GO" id="GO:0005929">
    <property type="term" value="C:cilium"/>
    <property type="evidence" value="ECO:0007669"/>
    <property type="project" value="UniProtKB-SubCell"/>
</dbReference>